<proteinExistence type="predicted"/>
<evidence type="ECO:0000313" key="3">
    <source>
        <dbReference type="Proteomes" id="UP000756346"/>
    </source>
</evidence>
<dbReference type="AlphaFoldDB" id="A0A9P8XTG7"/>
<name>A0A9P8XTG7_9PEZI</name>
<keyword evidence="3" id="KW-1185">Reference proteome</keyword>
<organism evidence="2 3">
    <name type="scientific">Microdochium trichocladiopsis</name>
    <dbReference type="NCBI Taxonomy" id="1682393"/>
    <lineage>
        <taxon>Eukaryota</taxon>
        <taxon>Fungi</taxon>
        <taxon>Dikarya</taxon>
        <taxon>Ascomycota</taxon>
        <taxon>Pezizomycotina</taxon>
        <taxon>Sordariomycetes</taxon>
        <taxon>Xylariomycetidae</taxon>
        <taxon>Xylariales</taxon>
        <taxon>Microdochiaceae</taxon>
        <taxon>Microdochium</taxon>
    </lineage>
</organism>
<comment type="caution">
    <text evidence="2">The sequence shown here is derived from an EMBL/GenBank/DDBJ whole genome shotgun (WGS) entry which is preliminary data.</text>
</comment>
<evidence type="ECO:0000313" key="2">
    <source>
        <dbReference type="EMBL" id="KAH7016264.1"/>
    </source>
</evidence>
<dbReference type="GeneID" id="70192445"/>
<sequence length="180" mass="20472">MSTPFQWTSLRTGQDKTSHHGLSCLWREFPSAGMRERTRGWNHTTCHRAPFGLDANMVLLLECTSSFPRIHASNPFYREFSLSKQNRVTTRKLQQDYHRAYPLHPCRSCNPSAPEEGAHTIRDGSQQEKSRRTMELHCCDRAQVGMPTGADGATERPPFSPDWRSMAGEKENLWAGRGAP</sequence>
<feature type="compositionally biased region" description="Basic and acidic residues" evidence="1">
    <location>
        <begin position="116"/>
        <end position="140"/>
    </location>
</feature>
<dbReference type="Proteomes" id="UP000756346">
    <property type="component" value="Unassembled WGS sequence"/>
</dbReference>
<feature type="region of interest" description="Disordered" evidence="1">
    <location>
        <begin position="112"/>
        <end position="180"/>
    </location>
</feature>
<reference evidence="2" key="1">
    <citation type="journal article" date="2021" name="Nat. Commun.">
        <title>Genetic determinants of endophytism in the Arabidopsis root mycobiome.</title>
        <authorList>
            <person name="Mesny F."/>
            <person name="Miyauchi S."/>
            <person name="Thiergart T."/>
            <person name="Pickel B."/>
            <person name="Atanasova L."/>
            <person name="Karlsson M."/>
            <person name="Huettel B."/>
            <person name="Barry K.W."/>
            <person name="Haridas S."/>
            <person name="Chen C."/>
            <person name="Bauer D."/>
            <person name="Andreopoulos W."/>
            <person name="Pangilinan J."/>
            <person name="LaButti K."/>
            <person name="Riley R."/>
            <person name="Lipzen A."/>
            <person name="Clum A."/>
            <person name="Drula E."/>
            <person name="Henrissat B."/>
            <person name="Kohler A."/>
            <person name="Grigoriev I.V."/>
            <person name="Martin F.M."/>
            <person name="Hacquard S."/>
        </authorList>
    </citation>
    <scope>NUCLEOTIDE SEQUENCE</scope>
    <source>
        <strain evidence="2">MPI-CAGE-CH-0230</strain>
    </source>
</reference>
<dbReference type="RefSeq" id="XP_046005888.1">
    <property type="nucleotide sequence ID" value="XM_046162899.1"/>
</dbReference>
<dbReference type="EMBL" id="JAGTJQ010000012">
    <property type="protein sequence ID" value="KAH7016264.1"/>
    <property type="molecule type" value="Genomic_DNA"/>
</dbReference>
<evidence type="ECO:0000256" key="1">
    <source>
        <dbReference type="SAM" id="MobiDB-lite"/>
    </source>
</evidence>
<gene>
    <name evidence="2" type="ORF">B0I36DRAFT_44207</name>
</gene>
<protein>
    <submittedName>
        <fullName evidence="2">Uncharacterized protein</fullName>
    </submittedName>
</protein>
<accession>A0A9P8XTG7</accession>